<dbReference type="GO" id="GO:0006313">
    <property type="term" value="P:DNA transposition"/>
    <property type="evidence" value="ECO:0007669"/>
    <property type="project" value="InterPro"/>
</dbReference>
<dbReference type="Proteomes" id="UP000234190">
    <property type="component" value="Unassembled WGS sequence"/>
</dbReference>
<dbReference type="EMBL" id="PDNW01000006">
    <property type="protein sequence ID" value="PLC50187.1"/>
    <property type="molecule type" value="Genomic_DNA"/>
</dbReference>
<protein>
    <recommendedName>
        <fullName evidence="2">Transposase IS4-like domain-containing protein</fullName>
    </recommendedName>
</protein>
<keyword evidence="4" id="KW-1185">Reference proteome</keyword>
<dbReference type="GO" id="GO:0003677">
    <property type="term" value="F:DNA binding"/>
    <property type="evidence" value="ECO:0007669"/>
    <property type="project" value="InterPro"/>
</dbReference>
<feature type="domain" description="Transposase IS4-like" evidence="2">
    <location>
        <begin position="32"/>
        <end position="90"/>
    </location>
</feature>
<evidence type="ECO:0000313" key="4">
    <source>
        <dbReference type="Proteomes" id="UP000234190"/>
    </source>
</evidence>
<reference evidence="3 4" key="1">
    <citation type="submission" date="2017-10" db="EMBL/GenBank/DDBJ databases">
        <title>Two draft genome sequences of Pusillimonas sp. strains isolated from a nitrate- and radionuclide-contaminated groundwater in Russia.</title>
        <authorList>
            <person name="Grouzdev D.S."/>
            <person name="Tourova T.P."/>
            <person name="Goeva M.A."/>
            <person name="Babich T.L."/>
            <person name="Sokolova D.S."/>
            <person name="Abdullin R."/>
            <person name="Poltaraus A.B."/>
            <person name="Toshchakov S.V."/>
            <person name="Nazina T.N."/>
        </authorList>
    </citation>
    <scope>NUCLEOTIDE SEQUENCE [LARGE SCALE GENOMIC DNA]</scope>
    <source>
        <strain evidence="3 4">JR1/69-3-13</strain>
    </source>
</reference>
<name>A0A2N4U5A4_9BURK</name>
<dbReference type="GO" id="GO:0004803">
    <property type="term" value="F:transposase activity"/>
    <property type="evidence" value="ECO:0007669"/>
    <property type="project" value="InterPro"/>
</dbReference>
<accession>A0A2N4U5A4</accession>
<evidence type="ECO:0000313" key="3">
    <source>
        <dbReference type="EMBL" id="PLC50187.1"/>
    </source>
</evidence>
<evidence type="ECO:0000259" key="2">
    <source>
        <dbReference type="Pfam" id="PF01609"/>
    </source>
</evidence>
<sequence length="106" mass="12142">MGGSPARRACFRVCLGQTAADDTPRLPFGSTRRTPTRRTASTHPIQLRNRKLAEHPFRVIKRQFGHVKVRYRGLAKNTTELMTLFAAANLWRARKPLMRTMAELRP</sequence>
<dbReference type="AlphaFoldDB" id="A0A2N4U5A4"/>
<proteinExistence type="predicted"/>
<dbReference type="Pfam" id="PF01609">
    <property type="entry name" value="DDE_Tnp_1"/>
    <property type="match status" value="1"/>
</dbReference>
<gene>
    <name evidence="3" type="ORF">CR159_09280</name>
</gene>
<dbReference type="RefSeq" id="WP_102073734.1">
    <property type="nucleotide sequence ID" value="NZ_PDNW01000006.1"/>
</dbReference>
<evidence type="ECO:0000256" key="1">
    <source>
        <dbReference type="SAM" id="MobiDB-lite"/>
    </source>
</evidence>
<dbReference type="PANTHER" id="PTHR35604:SF2">
    <property type="entry name" value="TRANSPOSASE INSH FOR INSERTION SEQUENCE ELEMENT IS5A-RELATED"/>
    <property type="match status" value="1"/>
</dbReference>
<dbReference type="PANTHER" id="PTHR35604">
    <property type="entry name" value="TRANSPOSASE INSH FOR INSERTION SEQUENCE ELEMENT IS5A-RELATED"/>
    <property type="match status" value="1"/>
</dbReference>
<organism evidence="3 4">
    <name type="scientific">Pollutimonas subterranea</name>
    <dbReference type="NCBI Taxonomy" id="2045210"/>
    <lineage>
        <taxon>Bacteria</taxon>
        <taxon>Pseudomonadati</taxon>
        <taxon>Pseudomonadota</taxon>
        <taxon>Betaproteobacteria</taxon>
        <taxon>Burkholderiales</taxon>
        <taxon>Alcaligenaceae</taxon>
        <taxon>Pollutimonas</taxon>
    </lineage>
</organism>
<comment type="caution">
    <text evidence="3">The sequence shown here is derived from an EMBL/GenBank/DDBJ whole genome shotgun (WGS) entry which is preliminary data.</text>
</comment>
<feature type="region of interest" description="Disordered" evidence="1">
    <location>
        <begin position="22"/>
        <end position="47"/>
    </location>
</feature>
<dbReference type="InterPro" id="IPR002559">
    <property type="entry name" value="Transposase_11"/>
</dbReference>